<dbReference type="Pfam" id="PF07727">
    <property type="entry name" value="RVT_2"/>
    <property type="match status" value="1"/>
</dbReference>
<dbReference type="CDD" id="cd09272">
    <property type="entry name" value="RNase_HI_RT_Ty1"/>
    <property type="match status" value="1"/>
</dbReference>
<proteinExistence type="predicted"/>
<dbReference type="SUPFAM" id="SSF56672">
    <property type="entry name" value="DNA/RNA polymerases"/>
    <property type="match status" value="1"/>
</dbReference>
<organism evidence="2 3">
    <name type="scientific">Paspalum notatum var. saurae</name>
    <dbReference type="NCBI Taxonomy" id="547442"/>
    <lineage>
        <taxon>Eukaryota</taxon>
        <taxon>Viridiplantae</taxon>
        <taxon>Streptophyta</taxon>
        <taxon>Embryophyta</taxon>
        <taxon>Tracheophyta</taxon>
        <taxon>Spermatophyta</taxon>
        <taxon>Magnoliopsida</taxon>
        <taxon>Liliopsida</taxon>
        <taxon>Poales</taxon>
        <taxon>Poaceae</taxon>
        <taxon>PACMAD clade</taxon>
        <taxon>Panicoideae</taxon>
        <taxon>Andropogonodae</taxon>
        <taxon>Paspaleae</taxon>
        <taxon>Paspalinae</taxon>
        <taxon>Paspalum</taxon>
    </lineage>
</organism>
<dbReference type="PANTHER" id="PTHR11439:SF483">
    <property type="entry name" value="PEPTIDE SYNTHASE GLIP-LIKE, PUTATIVE (AFU_ORTHOLOGUE AFUA_3G12920)-RELATED"/>
    <property type="match status" value="1"/>
</dbReference>
<reference evidence="2 3" key="1">
    <citation type="submission" date="2024-02" db="EMBL/GenBank/DDBJ databases">
        <title>High-quality chromosome-scale genome assembly of Pensacola bahiagrass (Paspalum notatum Flugge var. saurae).</title>
        <authorList>
            <person name="Vega J.M."/>
            <person name="Podio M."/>
            <person name="Orjuela J."/>
            <person name="Siena L.A."/>
            <person name="Pessino S.C."/>
            <person name="Combes M.C."/>
            <person name="Mariac C."/>
            <person name="Albertini E."/>
            <person name="Pupilli F."/>
            <person name="Ortiz J.P.A."/>
            <person name="Leblanc O."/>
        </authorList>
    </citation>
    <scope>NUCLEOTIDE SEQUENCE [LARGE SCALE GENOMIC DNA]</scope>
    <source>
        <strain evidence="2">R1</strain>
        <tissue evidence="2">Leaf</tissue>
    </source>
</reference>
<dbReference type="PANTHER" id="PTHR11439">
    <property type="entry name" value="GAG-POL-RELATED RETROTRANSPOSON"/>
    <property type="match status" value="1"/>
</dbReference>
<accession>A0AAQ3TDQ3</accession>
<dbReference type="InterPro" id="IPR043502">
    <property type="entry name" value="DNA/RNA_pol_sf"/>
</dbReference>
<dbReference type="AlphaFoldDB" id="A0AAQ3TDQ3"/>
<dbReference type="EMBL" id="CP144748">
    <property type="protein sequence ID" value="WVZ71355.1"/>
    <property type="molecule type" value="Genomic_DNA"/>
</dbReference>
<dbReference type="Proteomes" id="UP001341281">
    <property type="component" value="Chromosome 04"/>
</dbReference>
<protein>
    <recommendedName>
        <fullName evidence="1">Reverse transcriptase Ty1/copia-type domain-containing protein</fullName>
    </recommendedName>
</protein>
<feature type="domain" description="Reverse transcriptase Ty1/copia-type" evidence="1">
    <location>
        <begin position="11"/>
        <end position="232"/>
    </location>
</feature>
<evidence type="ECO:0000313" key="3">
    <source>
        <dbReference type="Proteomes" id="UP001341281"/>
    </source>
</evidence>
<evidence type="ECO:0000313" key="2">
    <source>
        <dbReference type="EMBL" id="WVZ71355.1"/>
    </source>
</evidence>
<evidence type="ECO:0000259" key="1">
    <source>
        <dbReference type="Pfam" id="PF07727"/>
    </source>
</evidence>
<keyword evidence="3" id="KW-1185">Reference proteome</keyword>
<dbReference type="InterPro" id="IPR013103">
    <property type="entry name" value="RVT_2"/>
</dbReference>
<sequence>MHEELNNFTRNEVWTLEGKPKGARVIGTKWVFRNKQDNEGNVLRNKARQVAKGYSQVKGIDFGETFALVARLEAIRFLLACATHHDMKLYQMDVKSAFLNGYIDELVYVEQPPGFEDPNNPNYVYRFSKALYGFKQAPRAWYERLRDFLIEKGFKIGRVDTTLFIKKMDNDLFVCQVYVDDIIFGSTNEELCKDFGNMMAKEFEMSMIGELTFFLGFQIKQLKEGTFIYQENTQEIYSRDSRWMIASQLKPQWQLIQSSKPMKVVSRWTKLSIGSLLYLCASRPDIMFSVCLCARFQADPKESHITTVKRILRYLKHTPSIGLWYPKGTSFELLGYSDSDFAGCRVERKSTSGGCYLLGRSLVSWSSKKQNCVSLSTAEVEYIAAGSSCAQLLYMKQMLKDYGVELTRIPLLCDNESAVKLANNPVQHSRTKYIDIHHHFIRDHVTKGDILLRNVGTKEQLVDIFTKPLDESNFCRL</sequence>
<gene>
    <name evidence="2" type="ORF">U9M48_019948</name>
</gene>
<name>A0AAQ3TDQ3_PASNO</name>